<name>A0A822Y130_NELNU</name>
<reference evidence="1 2" key="1">
    <citation type="journal article" date="2020" name="Mol. Biol. Evol.">
        <title>Distinct Expression and Methylation Patterns for Genes with Different Fates following a Single Whole-Genome Duplication in Flowering Plants.</title>
        <authorList>
            <person name="Shi T."/>
            <person name="Rahmani R.S."/>
            <person name="Gugger P.F."/>
            <person name="Wang M."/>
            <person name="Li H."/>
            <person name="Zhang Y."/>
            <person name="Li Z."/>
            <person name="Wang Q."/>
            <person name="Van de Peer Y."/>
            <person name="Marchal K."/>
            <person name="Chen J."/>
        </authorList>
    </citation>
    <scope>NUCLEOTIDE SEQUENCE [LARGE SCALE GENOMIC DNA]</scope>
    <source>
        <tissue evidence="1">Leaf</tissue>
    </source>
</reference>
<keyword evidence="2" id="KW-1185">Reference proteome</keyword>
<accession>A0A822Y130</accession>
<evidence type="ECO:0000313" key="1">
    <source>
        <dbReference type="EMBL" id="DAD24775.1"/>
    </source>
</evidence>
<protein>
    <submittedName>
        <fullName evidence="1">Uncharacterized protein</fullName>
    </submittedName>
</protein>
<proteinExistence type="predicted"/>
<sequence>MIVSSDTEQNYCQIPTGYHATSAKCQWKETSFTWIMVSTPPPQQTQIHQFLYLVLPRQKLIDQLYSRPIDNNVIGCHPRQCPVTNHPFTEALIPFHLPWLEEAN</sequence>
<dbReference type="EMBL" id="DUZY01000001">
    <property type="protein sequence ID" value="DAD24775.1"/>
    <property type="molecule type" value="Genomic_DNA"/>
</dbReference>
<dbReference type="AlphaFoldDB" id="A0A822Y130"/>
<evidence type="ECO:0000313" key="2">
    <source>
        <dbReference type="Proteomes" id="UP000607653"/>
    </source>
</evidence>
<dbReference type="Proteomes" id="UP000607653">
    <property type="component" value="Unassembled WGS sequence"/>
</dbReference>
<gene>
    <name evidence="1" type="ORF">HUJ06_026239</name>
</gene>
<comment type="caution">
    <text evidence="1">The sequence shown here is derived from an EMBL/GenBank/DDBJ whole genome shotgun (WGS) entry which is preliminary data.</text>
</comment>
<organism evidence="1 2">
    <name type="scientific">Nelumbo nucifera</name>
    <name type="common">Sacred lotus</name>
    <dbReference type="NCBI Taxonomy" id="4432"/>
    <lineage>
        <taxon>Eukaryota</taxon>
        <taxon>Viridiplantae</taxon>
        <taxon>Streptophyta</taxon>
        <taxon>Embryophyta</taxon>
        <taxon>Tracheophyta</taxon>
        <taxon>Spermatophyta</taxon>
        <taxon>Magnoliopsida</taxon>
        <taxon>Proteales</taxon>
        <taxon>Nelumbonaceae</taxon>
        <taxon>Nelumbo</taxon>
    </lineage>
</organism>